<dbReference type="PROSITE" id="PS51782">
    <property type="entry name" value="LYSM"/>
    <property type="match status" value="1"/>
</dbReference>
<dbReference type="InterPro" id="IPR023346">
    <property type="entry name" value="Lysozyme-like_dom_sf"/>
</dbReference>
<evidence type="ECO:0000259" key="4">
    <source>
        <dbReference type="PROSITE" id="PS51782"/>
    </source>
</evidence>
<evidence type="ECO:0000256" key="3">
    <source>
        <dbReference type="SAM" id="SignalP"/>
    </source>
</evidence>
<keyword evidence="2" id="KW-0378">Hydrolase</keyword>
<keyword evidence="3" id="KW-0732">Signal</keyword>
<evidence type="ECO:0000313" key="6">
    <source>
        <dbReference type="Proteomes" id="UP001519654"/>
    </source>
</evidence>
<dbReference type="InterPro" id="IPR018392">
    <property type="entry name" value="LysM"/>
</dbReference>
<feature type="chain" id="PRO_5045523101" evidence="3">
    <location>
        <begin position="31"/>
        <end position="183"/>
    </location>
</feature>
<feature type="signal peptide" evidence="3">
    <location>
        <begin position="1"/>
        <end position="30"/>
    </location>
</feature>
<dbReference type="SUPFAM" id="SSF53955">
    <property type="entry name" value="Lysozyme-like"/>
    <property type="match status" value="1"/>
</dbReference>
<accession>A0ABS5YYL9</accession>
<dbReference type="SMART" id="SM00257">
    <property type="entry name" value="LysM"/>
    <property type="match status" value="1"/>
</dbReference>
<dbReference type="CDD" id="cd13925">
    <property type="entry name" value="RPF"/>
    <property type="match status" value="1"/>
</dbReference>
<protein>
    <submittedName>
        <fullName evidence="5">LysM peptidoglycan-binding domain-containing protein</fullName>
    </submittedName>
</protein>
<dbReference type="RefSeq" id="WP_215792809.1">
    <property type="nucleotide sequence ID" value="NZ_JAHKKG010000012.1"/>
</dbReference>
<dbReference type="Proteomes" id="UP001519654">
    <property type="component" value="Unassembled WGS sequence"/>
</dbReference>
<evidence type="ECO:0000256" key="2">
    <source>
        <dbReference type="ARBA" id="ARBA00022801"/>
    </source>
</evidence>
<organism evidence="5 6">
    <name type="scientific">Paractinoplanes bogorensis</name>
    <dbReference type="NCBI Taxonomy" id="1610840"/>
    <lineage>
        <taxon>Bacteria</taxon>
        <taxon>Bacillati</taxon>
        <taxon>Actinomycetota</taxon>
        <taxon>Actinomycetes</taxon>
        <taxon>Micromonosporales</taxon>
        <taxon>Micromonosporaceae</taxon>
        <taxon>Paractinoplanes</taxon>
    </lineage>
</organism>
<gene>
    <name evidence="5" type="ORF">KOI35_33995</name>
</gene>
<dbReference type="InterPro" id="IPR010618">
    <property type="entry name" value="RPF"/>
</dbReference>
<dbReference type="Pfam" id="PF06737">
    <property type="entry name" value="Transglycosylas"/>
    <property type="match status" value="1"/>
</dbReference>
<dbReference type="Gene3D" id="1.10.530.10">
    <property type="match status" value="1"/>
</dbReference>
<comment type="similarity">
    <text evidence="1">Belongs to the transglycosylase family. Rpf subfamily.</text>
</comment>
<sequence length="183" mass="19321">MARVCTSARIVFALAAALIGPLAAAPPASAGPDVNWDAIAECESGGNWGINTGNGYYGGLQFSRSTWRAYGGSRFAHTADDATRAEQIAIAERVRDGQGLGAWPTCGRRASSTKEYDVAEAKEAKPVAAPAKGSVYTVRPGETLALIAERISFPGGWRALYRLNQATLSSPHRIYPGQPLSLL</sequence>
<dbReference type="InterPro" id="IPR052196">
    <property type="entry name" value="Bact_Kbp"/>
</dbReference>
<feature type="domain" description="LysM" evidence="4">
    <location>
        <begin position="134"/>
        <end position="182"/>
    </location>
</feature>
<comment type="caution">
    <text evidence="5">The sequence shown here is derived from an EMBL/GenBank/DDBJ whole genome shotgun (WGS) entry which is preliminary data.</text>
</comment>
<evidence type="ECO:0000256" key="1">
    <source>
        <dbReference type="ARBA" id="ARBA00010830"/>
    </source>
</evidence>
<dbReference type="CDD" id="cd00118">
    <property type="entry name" value="LysM"/>
    <property type="match status" value="1"/>
</dbReference>
<dbReference type="Gene3D" id="3.10.350.10">
    <property type="entry name" value="LysM domain"/>
    <property type="match status" value="1"/>
</dbReference>
<dbReference type="PANTHER" id="PTHR34700:SF4">
    <property type="entry name" value="PHAGE-LIKE ELEMENT PBSX PROTEIN XKDP"/>
    <property type="match status" value="1"/>
</dbReference>
<evidence type="ECO:0000313" key="5">
    <source>
        <dbReference type="EMBL" id="MBU2668537.1"/>
    </source>
</evidence>
<dbReference type="SUPFAM" id="SSF54106">
    <property type="entry name" value="LysM domain"/>
    <property type="match status" value="1"/>
</dbReference>
<dbReference type="InterPro" id="IPR036779">
    <property type="entry name" value="LysM_dom_sf"/>
</dbReference>
<dbReference type="PANTHER" id="PTHR34700">
    <property type="entry name" value="POTASSIUM BINDING PROTEIN KBP"/>
    <property type="match status" value="1"/>
</dbReference>
<dbReference type="EMBL" id="JAHKKG010000012">
    <property type="protein sequence ID" value="MBU2668537.1"/>
    <property type="molecule type" value="Genomic_DNA"/>
</dbReference>
<dbReference type="Pfam" id="PF01476">
    <property type="entry name" value="LysM"/>
    <property type="match status" value="1"/>
</dbReference>
<reference evidence="5 6" key="1">
    <citation type="submission" date="2021-06" db="EMBL/GenBank/DDBJ databases">
        <title>Actinoplanes lichenicola sp. nov., and Actinoplanes ovalisporus sp. nov., isolated from lichen in Thailand.</title>
        <authorList>
            <person name="Saeng-In P."/>
            <person name="Kanchanasin P."/>
            <person name="Yuki M."/>
            <person name="Kudo T."/>
            <person name="Ohkuma M."/>
            <person name="Phongsopitanun W."/>
            <person name="Tanasupawat S."/>
        </authorList>
    </citation>
    <scope>NUCLEOTIDE SEQUENCE [LARGE SCALE GENOMIC DNA]</scope>
    <source>
        <strain evidence="5 6">NBRC 110975</strain>
    </source>
</reference>
<proteinExistence type="inferred from homology"/>
<keyword evidence="6" id="KW-1185">Reference proteome</keyword>
<name>A0ABS5YYL9_9ACTN</name>